<evidence type="ECO:0000313" key="3">
    <source>
        <dbReference type="Proteomes" id="UP000434044"/>
    </source>
</evidence>
<comment type="caution">
    <text evidence="2">The sequence shown here is derived from an EMBL/GenBank/DDBJ whole genome shotgun (WGS) entry which is preliminary data.</text>
</comment>
<sequence>MMRAFILASTLLLVGCAQWPSLPLGGSADNDAKNREAEQVTLNKLLTREPANTLVSLTNSPWGPNVQVLLHETYAAASGRNCRRLTIEPEGQSYPALVCQHPKNTRDWVPVRLLQVGGRPLLSRNTSPPAWTESR</sequence>
<name>A0A6N8EIY4_9GAMM</name>
<evidence type="ECO:0000256" key="1">
    <source>
        <dbReference type="SAM" id="SignalP"/>
    </source>
</evidence>
<feature type="chain" id="PRO_5027024015" description="Surface antigen domain-containing protein" evidence="1">
    <location>
        <begin position="20"/>
        <end position="135"/>
    </location>
</feature>
<keyword evidence="3" id="KW-1185">Reference proteome</keyword>
<organism evidence="2 3">
    <name type="scientific">Allochromatium palmeri</name>
    <dbReference type="NCBI Taxonomy" id="231048"/>
    <lineage>
        <taxon>Bacteria</taxon>
        <taxon>Pseudomonadati</taxon>
        <taxon>Pseudomonadota</taxon>
        <taxon>Gammaproteobacteria</taxon>
        <taxon>Chromatiales</taxon>
        <taxon>Chromatiaceae</taxon>
        <taxon>Allochromatium</taxon>
    </lineage>
</organism>
<proteinExistence type="predicted"/>
<dbReference type="Proteomes" id="UP000434044">
    <property type="component" value="Unassembled WGS sequence"/>
</dbReference>
<dbReference type="RefSeq" id="WP_155451231.1">
    <property type="nucleotide sequence ID" value="NZ_WNKT01000048.1"/>
</dbReference>
<keyword evidence="1" id="KW-0732">Signal</keyword>
<dbReference type="EMBL" id="WNKT01000048">
    <property type="protein sequence ID" value="MTW22666.1"/>
    <property type="molecule type" value="Genomic_DNA"/>
</dbReference>
<accession>A0A6N8EIY4</accession>
<evidence type="ECO:0000313" key="2">
    <source>
        <dbReference type="EMBL" id="MTW22666.1"/>
    </source>
</evidence>
<evidence type="ECO:0008006" key="4">
    <source>
        <dbReference type="Google" id="ProtNLM"/>
    </source>
</evidence>
<dbReference type="OrthoDB" id="6239412at2"/>
<dbReference type="InterPro" id="IPR032258">
    <property type="entry name" value="DUF5061"/>
</dbReference>
<gene>
    <name evidence="2" type="ORF">GJ668_16490</name>
</gene>
<feature type="signal peptide" evidence="1">
    <location>
        <begin position="1"/>
        <end position="19"/>
    </location>
</feature>
<reference evidence="2 3" key="1">
    <citation type="submission" date="2019-11" db="EMBL/GenBank/DDBJ databases">
        <title>Whole-genome sequence of the anaerobic purple sulfur bacterium Allochromatium palmeri DSM 15591.</title>
        <authorList>
            <person name="Kyndt J.A."/>
            <person name="Meyer T.E."/>
        </authorList>
    </citation>
    <scope>NUCLEOTIDE SEQUENCE [LARGE SCALE GENOMIC DNA]</scope>
    <source>
        <strain evidence="2 3">DSM 15591</strain>
    </source>
</reference>
<dbReference type="AlphaFoldDB" id="A0A6N8EIY4"/>
<dbReference type="Pfam" id="PF16587">
    <property type="entry name" value="DUF5061"/>
    <property type="match status" value="1"/>
</dbReference>
<dbReference type="PROSITE" id="PS51257">
    <property type="entry name" value="PROKAR_LIPOPROTEIN"/>
    <property type="match status" value="1"/>
</dbReference>
<protein>
    <recommendedName>
        <fullName evidence="4">Surface antigen domain-containing protein</fullName>
    </recommendedName>
</protein>